<dbReference type="PANTHER" id="PTHR43143:SF1">
    <property type="entry name" value="SERINE_THREONINE-PROTEIN PHOSPHATASE CPPED1"/>
    <property type="match status" value="1"/>
</dbReference>
<organism evidence="2">
    <name type="scientific">marine metagenome</name>
    <dbReference type="NCBI Taxonomy" id="408172"/>
    <lineage>
        <taxon>unclassified sequences</taxon>
        <taxon>metagenomes</taxon>
        <taxon>ecological metagenomes</taxon>
    </lineage>
</organism>
<dbReference type="GO" id="GO:0016787">
    <property type="term" value="F:hydrolase activity"/>
    <property type="evidence" value="ECO:0007669"/>
    <property type="project" value="InterPro"/>
</dbReference>
<dbReference type="AlphaFoldDB" id="A0A381P505"/>
<dbReference type="SUPFAM" id="SSF56300">
    <property type="entry name" value="Metallo-dependent phosphatases"/>
    <property type="match status" value="1"/>
</dbReference>
<dbReference type="InterPro" id="IPR004843">
    <property type="entry name" value="Calcineurin-like_PHP"/>
</dbReference>
<proteinExistence type="predicted"/>
<dbReference type="InterPro" id="IPR029052">
    <property type="entry name" value="Metallo-depent_PP-like"/>
</dbReference>
<dbReference type="EMBL" id="UINC01000838">
    <property type="protein sequence ID" value="SUZ61950.1"/>
    <property type="molecule type" value="Genomic_DNA"/>
</dbReference>
<dbReference type="PANTHER" id="PTHR43143">
    <property type="entry name" value="METALLOPHOSPHOESTERASE, CALCINEURIN SUPERFAMILY"/>
    <property type="match status" value="1"/>
</dbReference>
<name>A0A381P505_9ZZZZ</name>
<evidence type="ECO:0000259" key="1">
    <source>
        <dbReference type="Pfam" id="PF00149"/>
    </source>
</evidence>
<reference evidence="2" key="1">
    <citation type="submission" date="2018-05" db="EMBL/GenBank/DDBJ databases">
        <authorList>
            <person name="Lanie J.A."/>
            <person name="Ng W.-L."/>
            <person name="Kazmierczak K.M."/>
            <person name="Andrzejewski T.M."/>
            <person name="Davidsen T.M."/>
            <person name="Wayne K.J."/>
            <person name="Tettelin H."/>
            <person name="Glass J.I."/>
            <person name="Rusch D."/>
            <person name="Podicherti R."/>
            <person name="Tsui H.-C.T."/>
            <person name="Winkler M.E."/>
        </authorList>
    </citation>
    <scope>NUCLEOTIDE SEQUENCE</scope>
</reference>
<feature type="non-terminal residue" evidence="2">
    <location>
        <position position="314"/>
    </location>
</feature>
<dbReference type="Pfam" id="PF00149">
    <property type="entry name" value="Metallophos"/>
    <property type="match status" value="1"/>
</dbReference>
<dbReference type="InterPro" id="IPR051918">
    <property type="entry name" value="STPP_CPPED1"/>
</dbReference>
<sequence>MKRRNFIIKTLKGSLIASLPLGLSSFNLKNNKVEIGVVADVHQDIIHDGFSRLSFFINAMKKRKPDFIIQLGDFSLPRKQNQPFIDQWNSFNGPKYHVLGNHDMRDFGYKKEETMKWWKMDKRYYSFDYNNFHFIVLDGNDENPKPWNGYVRYIESEQKLWLKDDLEKTLKPTIVFSHQSLEAKGGIANREEIRNILEKSIIKNGQPKVVACLSGHHHTDYVKSINKIPYIQINSMSYKWVGDKFKHKRFSLHIEEAYPTVSKTCPYKDPLYTVLTLDSDQEMLHIEGRKTSFIAPTPNELKIPNAENMNPTIS</sequence>
<gene>
    <name evidence="2" type="ORF">METZ01_LOCUS14804</name>
</gene>
<feature type="domain" description="Calcineurin-like phosphoesterase" evidence="1">
    <location>
        <begin position="35"/>
        <end position="219"/>
    </location>
</feature>
<accession>A0A381P505</accession>
<dbReference type="Gene3D" id="3.60.21.10">
    <property type="match status" value="1"/>
</dbReference>
<evidence type="ECO:0000313" key="2">
    <source>
        <dbReference type="EMBL" id="SUZ61950.1"/>
    </source>
</evidence>
<protein>
    <recommendedName>
        <fullName evidence="1">Calcineurin-like phosphoesterase domain-containing protein</fullName>
    </recommendedName>
</protein>